<dbReference type="Proteomes" id="UP000016924">
    <property type="component" value="Unassembled WGS sequence"/>
</dbReference>
<reference evidence="3" key="1">
    <citation type="submission" date="2012-06" db="EMBL/GenBank/DDBJ databases">
        <title>The genome sequence of Coniosporium apollinis CBS 100218.</title>
        <authorList>
            <consortium name="The Broad Institute Genome Sequencing Platform"/>
            <person name="Cuomo C."/>
            <person name="Gorbushina A."/>
            <person name="Noack S."/>
            <person name="Walker B."/>
            <person name="Young S.K."/>
            <person name="Zeng Q."/>
            <person name="Gargeya S."/>
            <person name="Fitzgerald M."/>
            <person name="Haas B."/>
            <person name="Abouelleil A."/>
            <person name="Alvarado L."/>
            <person name="Arachchi H.M."/>
            <person name="Berlin A.M."/>
            <person name="Chapman S.B."/>
            <person name="Goldberg J."/>
            <person name="Griggs A."/>
            <person name="Gujja S."/>
            <person name="Hansen M."/>
            <person name="Howarth C."/>
            <person name="Imamovic A."/>
            <person name="Larimer J."/>
            <person name="McCowan C."/>
            <person name="Montmayeur A."/>
            <person name="Murphy C."/>
            <person name="Neiman D."/>
            <person name="Pearson M."/>
            <person name="Priest M."/>
            <person name="Roberts A."/>
            <person name="Saif S."/>
            <person name="Shea T."/>
            <person name="Sisk P."/>
            <person name="Sykes S."/>
            <person name="Wortman J."/>
            <person name="Nusbaum C."/>
            <person name="Birren B."/>
        </authorList>
    </citation>
    <scope>NUCLEOTIDE SEQUENCE [LARGE SCALE GENOMIC DNA]</scope>
    <source>
        <strain evidence="3">CBS 100218</strain>
    </source>
</reference>
<feature type="compositionally biased region" description="Polar residues" evidence="1">
    <location>
        <begin position="260"/>
        <end position="275"/>
    </location>
</feature>
<evidence type="ECO:0000256" key="1">
    <source>
        <dbReference type="SAM" id="MobiDB-lite"/>
    </source>
</evidence>
<feature type="region of interest" description="Disordered" evidence="1">
    <location>
        <begin position="260"/>
        <end position="302"/>
    </location>
</feature>
<organism evidence="2 3">
    <name type="scientific">Coniosporium apollinis (strain CBS 100218)</name>
    <name type="common">Rock-inhabiting black yeast</name>
    <dbReference type="NCBI Taxonomy" id="1168221"/>
    <lineage>
        <taxon>Eukaryota</taxon>
        <taxon>Fungi</taxon>
        <taxon>Dikarya</taxon>
        <taxon>Ascomycota</taxon>
        <taxon>Pezizomycotina</taxon>
        <taxon>Dothideomycetes</taxon>
        <taxon>Dothideomycetes incertae sedis</taxon>
        <taxon>Coniosporium</taxon>
    </lineage>
</organism>
<dbReference type="RefSeq" id="XP_007778481.1">
    <property type="nucleotide sequence ID" value="XM_007780291.1"/>
</dbReference>
<feature type="compositionally biased region" description="Acidic residues" evidence="1">
    <location>
        <begin position="58"/>
        <end position="67"/>
    </location>
</feature>
<feature type="compositionally biased region" description="Basic and acidic residues" evidence="1">
    <location>
        <begin position="364"/>
        <end position="386"/>
    </location>
</feature>
<proteinExistence type="predicted"/>
<keyword evidence="3" id="KW-1185">Reference proteome</keyword>
<dbReference type="EMBL" id="JH767562">
    <property type="protein sequence ID" value="EON63164.1"/>
    <property type="molecule type" value="Genomic_DNA"/>
</dbReference>
<name>R7YMY9_CONA1</name>
<feature type="region of interest" description="Disordered" evidence="1">
    <location>
        <begin position="358"/>
        <end position="391"/>
    </location>
</feature>
<dbReference type="HOGENOM" id="CLU_672709_0_0_1"/>
<feature type="region of interest" description="Disordered" evidence="1">
    <location>
        <begin position="143"/>
        <end position="162"/>
    </location>
</feature>
<feature type="compositionally biased region" description="Low complexity" evidence="1">
    <location>
        <begin position="68"/>
        <end position="97"/>
    </location>
</feature>
<dbReference type="GeneID" id="19899702"/>
<accession>R7YMY9</accession>
<gene>
    <name evidence="2" type="ORF">W97_02391</name>
</gene>
<protein>
    <submittedName>
        <fullName evidence="2">Uncharacterized protein</fullName>
    </submittedName>
</protein>
<feature type="compositionally biased region" description="Low complexity" evidence="1">
    <location>
        <begin position="293"/>
        <end position="302"/>
    </location>
</feature>
<feature type="region of interest" description="Disordered" evidence="1">
    <location>
        <begin position="1"/>
        <end position="137"/>
    </location>
</feature>
<dbReference type="OrthoDB" id="5425130at2759"/>
<dbReference type="AlphaFoldDB" id="R7YMY9"/>
<feature type="compositionally biased region" description="Polar residues" evidence="1">
    <location>
        <begin position="1"/>
        <end position="17"/>
    </location>
</feature>
<sequence>MGSKTSKQAPTETSSIAASGGEAKRTSSSNPRHFLKRKLLPAVSKPDLKPTDLGVDGTAEEAEDDSGSGDSSSTTKAGSDGDATAHSRTLSSTTRTTYAPICNERSDSPSEPHAQPLRLPSPPPVLEESPSKWGIRPEISITEDGVAAEQESDRELTKQTSRHFRGKSSTGFDIFKVSFRLWRRLFPTIVAVKVQKKLILVFSQAASNRNSTAVAASLPTLQSAAPTPTIQINGQDSLPLTGSTARNSLITNNSLASLPLQNSTPLSHTSASTLPSSPPEAAPNAGTSRLTPSEHSMSASPASSIIHLPLPTRPRPAETNAPLATKLQTDCYQSHRTFHRKSVVVQLVRAQDLWAVQGKSGGAEAKESGGDEPVREEHADEQDGKLRGAGGQERGLCALEESCASILAL</sequence>
<evidence type="ECO:0000313" key="3">
    <source>
        <dbReference type="Proteomes" id="UP000016924"/>
    </source>
</evidence>
<evidence type="ECO:0000313" key="2">
    <source>
        <dbReference type="EMBL" id="EON63164.1"/>
    </source>
</evidence>